<dbReference type="Proteomes" id="UP000050700">
    <property type="component" value="Unassembled WGS sequence"/>
</dbReference>
<reference evidence="1 2" key="1">
    <citation type="submission" date="2014-05" db="EMBL/GenBank/DDBJ databases">
        <title>Methylome analysis of the phasevarions of Haemophilus influenzae.</title>
        <authorList>
            <person name="Atack J.M."/>
            <person name="Fox K.L."/>
            <person name="Power P.M."/>
            <person name="Clark T."/>
            <person name="Jurcisek J."/>
            <person name="Korlach J."/>
            <person name="Bakaletz L.O."/>
            <person name="Jennings M.P."/>
        </authorList>
    </citation>
    <scope>NUCLEOTIDE SEQUENCE [LARGE SCALE GENOMIC DNA]</scope>
    <source>
        <strain evidence="1 2">1209</strain>
    </source>
</reference>
<dbReference type="PATRIC" id="fig|727.582.peg.1935"/>
<dbReference type="EMBL" id="JMQP01000002">
    <property type="protein sequence ID" value="KIS36470.1"/>
    <property type="molecule type" value="Genomic_DNA"/>
</dbReference>
<comment type="caution">
    <text evidence="1">The sequence shown here is derived from an EMBL/GenBank/DDBJ whole genome shotgun (WGS) entry which is preliminary data.</text>
</comment>
<evidence type="ECO:0000313" key="2">
    <source>
        <dbReference type="Proteomes" id="UP000050700"/>
    </source>
</evidence>
<sequence>MCITIYLLQYLYTFLILTPNTHKSVILPVILLFYQNDYLENSSNHQNNYYPIVECKLF</sequence>
<dbReference type="AlphaFoldDB" id="A0A158T026"/>
<proteinExistence type="predicted"/>
<name>A0A158T026_HAEIF</name>
<evidence type="ECO:0000313" key="1">
    <source>
        <dbReference type="EMBL" id="KIS36470.1"/>
    </source>
</evidence>
<accession>A0A158T026</accession>
<organism evidence="1 2">
    <name type="scientific">Haemophilus influenzae</name>
    <dbReference type="NCBI Taxonomy" id="727"/>
    <lineage>
        <taxon>Bacteria</taxon>
        <taxon>Pseudomonadati</taxon>
        <taxon>Pseudomonadota</taxon>
        <taxon>Gammaproteobacteria</taxon>
        <taxon>Pasteurellales</taxon>
        <taxon>Pasteurellaceae</taxon>
        <taxon>Haemophilus</taxon>
    </lineage>
</organism>
<protein>
    <submittedName>
        <fullName evidence="1">Uncharacterized protein</fullName>
    </submittedName>
</protein>
<gene>
    <name evidence="1" type="ORF">NTHI1209_02125</name>
</gene>